<reference evidence="3" key="1">
    <citation type="submission" date="2016-06" db="EMBL/GenBank/DDBJ databases">
        <title>Parallel loss of symbiosis genes in relatives of nitrogen-fixing non-legume Parasponia.</title>
        <authorList>
            <person name="Van Velzen R."/>
            <person name="Holmer R."/>
            <person name="Bu F."/>
            <person name="Rutten L."/>
            <person name="Van Zeijl A."/>
            <person name="Liu W."/>
            <person name="Santuari L."/>
            <person name="Cao Q."/>
            <person name="Sharma T."/>
            <person name="Shen D."/>
            <person name="Roswanjaya Y."/>
            <person name="Wardhani T."/>
            <person name="Kalhor M.S."/>
            <person name="Jansen J."/>
            <person name="Van den Hoogen J."/>
            <person name="Gungor B."/>
            <person name="Hartog M."/>
            <person name="Hontelez J."/>
            <person name="Verver J."/>
            <person name="Yang W.-C."/>
            <person name="Schijlen E."/>
            <person name="Repin R."/>
            <person name="Schilthuizen M."/>
            <person name="Schranz E."/>
            <person name="Heidstra R."/>
            <person name="Miyata K."/>
            <person name="Fedorova E."/>
            <person name="Kohlen W."/>
            <person name="Bisseling T."/>
            <person name="Smit S."/>
            <person name="Geurts R."/>
        </authorList>
    </citation>
    <scope>NUCLEOTIDE SEQUENCE [LARGE SCALE GENOMIC DNA]</scope>
    <source>
        <strain evidence="3">cv. RG33-2</strain>
    </source>
</reference>
<feature type="transmembrane region" description="Helical" evidence="1">
    <location>
        <begin position="36"/>
        <end position="57"/>
    </location>
</feature>
<dbReference type="Proteomes" id="UP000237000">
    <property type="component" value="Unassembled WGS sequence"/>
</dbReference>
<evidence type="ECO:0000313" key="2">
    <source>
        <dbReference type="EMBL" id="PON65457.1"/>
    </source>
</evidence>
<dbReference type="AlphaFoldDB" id="A0A2P5CWQ8"/>
<gene>
    <name evidence="2" type="ORF">TorRG33x02_270680</name>
</gene>
<keyword evidence="1" id="KW-0472">Membrane</keyword>
<dbReference type="OrthoDB" id="10435292at2759"/>
<evidence type="ECO:0008006" key="4">
    <source>
        <dbReference type="Google" id="ProtNLM"/>
    </source>
</evidence>
<evidence type="ECO:0000313" key="3">
    <source>
        <dbReference type="Proteomes" id="UP000237000"/>
    </source>
</evidence>
<comment type="caution">
    <text evidence="2">The sequence shown here is derived from an EMBL/GenBank/DDBJ whole genome shotgun (WGS) entry which is preliminary data.</text>
</comment>
<sequence length="89" mass="10156">MALNIKAFDVMILFSSTFASFVMWCSWGRSCSLKSLIFTCLILVQIIDPALAATSSYNNPRHSKRVSEPSTLRKDYHYYFVLAILQVEV</sequence>
<evidence type="ECO:0000256" key="1">
    <source>
        <dbReference type="SAM" id="Phobius"/>
    </source>
</evidence>
<protein>
    <recommendedName>
        <fullName evidence="4">Transmembrane protein</fullName>
    </recommendedName>
</protein>
<dbReference type="EMBL" id="JXTC01000320">
    <property type="protein sequence ID" value="PON65457.1"/>
    <property type="molecule type" value="Genomic_DNA"/>
</dbReference>
<dbReference type="InParanoid" id="A0A2P5CWQ8"/>
<accession>A0A2P5CWQ8</accession>
<name>A0A2P5CWQ8_TREOI</name>
<organism evidence="2 3">
    <name type="scientific">Trema orientale</name>
    <name type="common">Charcoal tree</name>
    <name type="synonym">Celtis orientalis</name>
    <dbReference type="NCBI Taxonomy" id="63057"/>
    <lineage>
        <taxon>Eukaryota</taxon>
        <taxon>Viridiplantae</taxon>
        <taxon>Streptophyta</taxon>
        <taxon>Embryophyta</taxon>
        <taxon>Tracheophyta</taxon>
        <taxon>Spermatophyta</taxon>
        <taxon>Magnoliopsida</taxon>
        <taxon>eudicotyledons</taxon>
        <taxon>Gunneridae</taxon>
        <taxon>Pentapetalae</taxon>
        <taxon>rosids</taxon>
        <taxon>fabids</taxon>
        <taxon>Rosales</taxon>
        <taxon>Cannabaceae</taxon>
        <taxon>Trema</taxon>
    </lineage>
</organism>
<feature type="transmembrane region" description="Helical" evidence="1">
    <location>
        <begin position="7"/>
        <end position="24"/>
    </location>
</feature>
<proteinExistence type="predicted"/>
<keyword evidence="3" id="KW-1185">Reference proteome</keyword>
<keyword evidence="1" id="KW-1133">Transmembrane helix</keyword>
<keyword evidence="1" id="KW-0812">Transmembrane</keyword>